<dbReference type="VEuPathDB" id="CryptoDB:Cvel_5906"/>
<evidence type="ECO:0000313" key="2">
    <source>
        <dbReference type="EMBL" id="CEM40329.1"/>
    </source>
</evidence>
<proteinExistence type="predicted"/>
<sequence length="591" mass="65046">MKFLAALGLAITAEAIRRDNPWGVKLRKVEPNAPKPATPLNERGKVDWAAMKKKTGTTTKFLIGNVWCCNMIKEGEEDEKIPSKHRKARYVVNGIRYTWVEFGNCRQVPKKKGDTDMDALWAMRQEELDDSKAEIYEERCIAMKENIDGRAFSHHQKPPFLDLKTDEVTRMLGAGQVGEGIADGLKDMKVVDADAFDKQGLVDKTDIVSAISSIRSGTGIHGPPTASDEGEMIDPLAQEDVPAPEKFYCAKITVTKQDNASKAKWFSVTTDPSDTVDKGSVCGGADTTGQEIVLTVPADIGEVFGDEEVVRKIIAHKDLPDGIATQQEGLLTAYITNFEKTNVKTEEQLDQAEREAVEVVKKAAAEEAEDLDDEDAKAYSEGKPVTIISPLINIPRTGKALPCNFQKEAFPLSKVMIENKRVKKKYTTSIVFANEKTVALETSAGGDGLAMLCCYQFWDRLGNRPCEHNGQYYDCDMPNLNDNVIMDCLVGAGKPFSNAGSCMAEKAKGTYPSVQIKMGWKAENFKPANVGSIYKPYASVCKGSLIRQATPLSTADGMAVDHKADTYIYYDHEKGRHELQGYVIDGDVVLK</sequence>
<evidence type="ECO:0000256" key="1">
    <source>
        <dbReference type="SAM" id="Coils"/>
    </source>
</evidence>
<reference evidence="2" key="1">
    <citation type="submission" date="2014-11" db="EMBL/GenBank/DDBJ databases">
        <authorList>
            <person name="Otto D Thomas"/>
            <person name="Naeem Raeece"/>
        </authorList>
    </citation>
    <scope>NUCLEOTIDE SEQUENCE</scope>
</reference>
<dbReference type="AlphaFoldDB" id="A0A0G4H9C8"/>
<accession>A0A0G4H9C8</accession>
<keyword evidence="1" id="KW-0175">Coiled coil</keyword>
<dbReference type="EMBL" id="CDMZ01002017">
    <property type="protein sequence ID" value="CEM40329.1"/>
    <property type="molecule type" value="Genomic_DNA"/>
</dbReference>
<protein>
    <submittedName>
        <fullName evidence="2">Uncharacterized protein</fullName>
    </submittedName>
</protein>
<feature type="coiled-coil region" evidence="1">
    <location>
        <begin position="335"/>
        <end position="374"/>
    </location>
</feature>
<gene>
    <name evidence="2" type="ORF">Cvel_5906.t2.CR1</name>
</gene>
<name>A0A0G4H9C8_9ALVE</name>
<organism evidence="2">
    <name type="scientific">Chromera velia CCMP2878</name>
    <dbReference type="NCBI Taxonomy" id="1169474"/>
    <lineage>
        <taxon>Eukaryota</taxon>
        <taxon>Sar</taxon>
        <taxon>Alveolata</taxon>
        <taxon>Colpodellida</taxon>
        <taxon>Chromeraceae</taxon>
        <taxon>Chromera</taxon>
    </lineage>
</organism>